<dbReference type="Gene3D" id="3.30.260.10">
    <property type="entry name" value="TCP-1-like chaperonin intermediate domain"/>
    <property type="match status" value="1"/>
</dbReference>
<feature type="compositionally biased region" description="Gly residues" evidence="6">
    <location>
        <begin position="530"/>
        <end position="549"/>
    </location>
</feature>
<dbReference type="InterPro" id="IPR027410">
    <property type="entry name" value="TCP-1-like_intermed_sf"/>
</dbReference>
<dbReference type="GO" id="GO:0140662">
    <property type="term" value="F:ATP-dependent protein folding chaperone"/>
    <property type="evidence" value="ECO:0007669"/>
    <property type="project" value="InterPro"/>
</dbReference>
<dbReference type="PROSITE" id="PS00995">
    <property type="entry name" value="TCP1_3"/>
    <property type="match status" value="1"/>
</dbReference>
<evidence type="ECO:0000313" key="8">
    <source>
        <dbReference type="Proteomes" id="UP000789941"/>
    </source>
</evidence>
<feature type="region of interest" description="Disordered" evidence="6">
    <location>
        <begin position="529"/>
        <end position="549"/>
    </location>
</feature>
<dbReference type="NCBIfam" id="TIGR02339">
    <property type="entry name" value="thermosome_arch"/>
    <property type="match status" value="1"/>
</dbReference>
<evidence type="ECO:0000256" key="5">
    <source>
        <dbReference type="RuleBase" id="RU004187"/>
    </source>
</evidence>
<dbReference type="GO" id="GO:0032991">
    <property type="term" value="C:protein-containing complex"/>
    <property type="evidence" value="ECO:0007669"/>
    <property type="project" value="UniProtKB-ARBA"/>
</dbReference>
<evidence type="ECO:0000256" key="1">
    <source>
        <dbReference type="ARBA" id="ARBA00008020"/>
    </source>
</evidence>
<evidence type="ECO:0000256" key="3">
    <source>
        <dbReference type="ARBA" id="ARBA00022840"/>
    </source>
</evidence>
<dbReference type="PROSITE" id="PS00750">
    <property type="entry name" value="TCP1_1"/>
    <property type="match status" value="1"/>
</dbReference>
<dbReference type="SUPFAM" id="SSF48592">
    <property type="entry name" value="GroEL equatorial domain-like"/>
    <property type="match status" value="1"/>
</dbReference>
<dbReference type="AlphaFoldDB" id="A0A5E4LRL9"/>
<dbReference type="GO" id="GO:0051082">
    <property type="term" value="F:unfolded protein binding"/>
    <property type="evidence" value="ECO:0007669"/>
    <property type="project" value="InterPro"/>
</dbReference>
<evidence type="ECO:0000256" key="6">
    <source>
        <dbReference type="SAM" id="MobiDB-lite"/>
    </source>
</evidence>
<dbReference type="GO" id="GO:0005524">
    <property type="term" value="F:ATP binding"/>
    <property type="evidence" value="ECO:0007669"/>
    <property type="project" value="UniProtKB-KW"/>
</dbReference>
<keyword evidence="4 5" id="KW-0143">Chaperone</keyword>
<dbReference type="Gene3D" id="1.10.560.10">
    <property type="entry name" value="GroEL-like equatorial domain"/>
    <property type="match status" value="1"/>
</dbReference>
<dbReference type="InterPro" id="IPR002423">
    <property type="entry name" value="Cpn60/GroEL/TCP-1"/>
</dbReference>
<dbReference type="CDD" id="cd03343">
    <property type="entry name" value="cpn60"/>
    <property type="match status" value="1"/>
</dbReference>
<dbReference type="EMBL" id="CABMJJ010000009">
    <property type="protein sequence ID" value="VVC04211.1"/>
    <property type="molecule type" value="Genomic_DNA"/>
</dbReference>
<sequence length="549" mass="58610">MSKQVSGEQTYVLPEGAQRVIGRDAMRINIAIGYAVANIIKTTLGPKGMDKMLVSDLGDIVITNDGRTVLEEMNVDHPAAKLMVEVAKTQDKEVGDGTTTSVVIAGNLLRKAGELLDQNIHPTVIIKGYELSAKKAEEALAKISEPVLPTDKEILVKIALVSMGSKGIGNDDEKKKIAVLMSEAVMQVAETKNGKTTVDLDLIKIEKKAGGEVLDTELIRGVLVDKEVVHAGMPKSVKDAKILLLDAALEIEKTETDAKIEITSPDKMEAFLHQEEKMMRDMVDKIVAAKTNVVFCQKGIDDLVQHFLAKKGITAIRRVKKSDMEKLARATGAVIASTLEDLKEADLGHAGLVEEKKISGEAMVFVEKCKDPKSVTVFVRGGTDHVVSEVERAVVDARGAVASALQDGKYVVGGGSVEMEISKEIQNYATHIGGREQLAIQAFAEALESIPRALAENAGMDVIDTIVALRTKHKEATGKTVGVDVLNGKVADLKAAGVFEPAKVKKQAIVSATETARLILRIDDIISSRGGRGGMPPGGPGGMGDMGMD</sequence>
<dbReference type="InterPro" id="IPR002194">
    <property type="entry name" value="Chaperonin_TCP-1_CS"/>
</dbReference>
<evidence type="ECO:0000256" key="2">
    <source>
        <dbReference type="ARBA" id="ARBA00022741"/>
    </source>
</evidence>
<dbReference type="InterPro" id="IPR027409">
    <property type="entry name" value="GroEL-like_apical_dom_sf"/>
</dbReference>
<dbReference type="InterPro" id="IPR053374">
    <property type="entry name" value="TCP-1_chaperonin"/>
</dbReference>
<dbReference type="InterPro" id="IPR054827">
    <property type="entry name" value="thermosome_alpha"/>
</dbReference>
<evidence type="ECO:0000256" key="4">
    <source>
        <dbReference type="ARBA" id="ARBA00023186"/>
    </source>
</evidence>
<accession>A0A5E4LRL9</accession>
<dbReference type="SUPFAM" id="SSF54849">
    <property type="entry name" value="GroEL-intermediate domain like"/>
    <property type="match status" value="1"/>
</dbReference>
<dbReference type="GO" id="GO:0016887">
    <property type="term" value="F:ATP hydrolysis activity"/>
    <property type="evidence" value="ECO:0007669"/>
    <property type="project" value="InterPro"/>
</dbReference>
<comment type="caution">
    <text evidence="7">The sequence shown here is derived from an EMBL/GenBank/DDBJ whole genome shotgun (WGS) entry which is preliminary data.</text>
</comment>
<dbReference type="NCBIfam" id="NF041082">
    <property type="entry name" value="thermosome_alpha"/>
    <property type="match status" value="1"/>
</dbReference>
<name>A0A5E4LRL9_9ARCH</name>
<dbReference type="FunFam" id="1.10.560.10:FF:000017">
    <property type="entry name" value="T-complex protein 1 subunit eta"/>
    <property type="match status" value="1"/>
</dbReference>
<protein>
    <submittedName>
        <fullName evidence="7">Thermosome subunit alpha</fullName>
    </submittedName>
</protein>
<dbReference type="NCBIfam" id="NF041083">
    <property type="entry name" value="thermosome_beta"/>
    <property type="match status" value="1"/>
</dbReference>
<keyword evidence="3 5" id="KW-0067">ATP-binding</keyword>
<organism evidence="7 8">
    <name type="scientific">Candidatus Bilamarchaeum dharawalense</name>
    <dbReference type="NCBI Taxonomy" id="2885759"/>
    <lineage>
        <taxon>Archaea</taxon>
        <taxon>Candidatus Micrarchaeota</taxon>
        <taxon>Candidatus Micrarchaeia</taxon>
        <taxon>Candidatus Anstonellales</taxon>
        <taxon>Candidatus Bilamarchaeaceae</taxon>
        <taxon>Candidatus Bilamarchaeum</taxon>
    </lineage>
</organism>
<keyword evidence="2 5" id="KW-0547">Nucleotide-binding</keyword>
<dbReference type="SUPFAM" id="SSF52029">
    <property type="entry name" value="GroEL apical domain-like"/>
    <property type="match status" value="1"/>
</dbReference>
<dbReference type="InterPro" id="IPR027413">
    <property type="entry name" value="GROEL-like_equatorial_sf"/>
</dbReference>
<dbReference type="PRINTS" id="PR00304">
    <property type="entry name" value="TCOMPLEXTCP1"/>
</dbReference>
<dbReference type="PANTHER" id="PTHR11353">
    <property type="entry name" value="CHAPERONIN"/>
    <property type="match status" value="1"/>
</dbReference>
<dbReference type="Pfam" id="PF00118">
    <property type="entry name" value="Cpn60_TCP1"/>
    <property type="match status" value="1"/>
</dbReference>
<reference evidence="7 8" key="1">
    <citation type="submission" date="2019-08" db="EMBL/GenBank/DDBJ databases">
        <authorList>
            <person name="Vazquez-Campos X."/>
        </authorList>
    </citation>
    <scope>NUCLEOTIDE SEQUENCE [LARGE SCALE GENOMIC DNA]</scope>
    <source>
        <strain evidence="7">LFW-283_2</strain>
    </source>
</reference>
<dbReference type="Proteomes" id="UP000789941">
    <property type="component" value="Unassembled WGS sequence"/>
</dbReference>
<comment type="similarity">
    <text evidence="1 5">Belongs to the TCP-1 chaperonin family.</text>
</comment>
<evidence type="ECO:0000313" key="7">
    <source>
        <dbReference type="EMBL" id="VVC04211.1"/>
    </source>
</evidence>
<dbReference type="InterPro" id="IPR012714">
    <property type="entry name" value="Thermosome_arc"/>
</dbReference>
<dbReference type="Gene3D" id="3.50.7.10">
    <property type="entry name" value="GroEL"/>
    <property type="match status" value="1"/>
</dbReference>
<dbReference type="InterPro" id="IPR017998">
    <property type="entry name" value="Chaperone_TCP-1"/>
</dbReference>
<gene>
    <name evidence="7" type="primary">thsA</name>
    <name evidence="7" type="ORF">LFW2832_00804</name>
</gene>
<proteinExistence type="inferred from homology"/>
<dbReference type="GO" id="GO:0005737">
    <property type="term" value="C:cytoplasm"/>
    <property type="evidence" value="ECO:0007669"/>
    <property type="project" value="UniProtKB-ARBA"/>
</dbReference>